<keyword evidence="2" id="KW-0325">Glycoprotein</keyword>
<evidence type="ECO:0000256" key="4">
    <source>
        <dbReference type="SAM" id="MobiDB-lite"/>
    </source>
</evidence>
<dbReference type="SUPFAM" id="SSF56487">
    <property type="entry name" value="SRCR-like"/>
    <property type="match status" value="1"/>
</dbReference>
<dbReference type="FunFam" id="3.10.250.10:FF:000011">
    <property type="entry name" value="Scavenger receptor class A member 5"/>
    <property type="match status" value="1"/>
</dbReference>
<keyword evidence="1 3" id="KW-1015">Disulfide bond</keyword>
<feature type="domain" description="SRCR" evidence="6">
    <location>
        <begin position="283"/>
        <end position="378"/>
    </location>
</feature>
<protein>
    <recommendedName>
        <fullName evidence="6">SRCR domain-containing protein</fullName>
    </recommendedName>
</protein>
<evidence type="ECO:0000313" key="8">
    <source>
        <dbReference type="Proteomes" id="UP000261340"/>
    </source>
</evidence>
<accession>A0A3Q0SK43</accession>
<name>A0A3Q0SK43_AMPCI</name>
<dbReference type="PROSITE" id="PS00420">
    <property type="entry name" value="SRCR_1"/>
    <property type="match status" value="1"/>
</dbReference>
<dbReference type="PRINTS" id="PR00258">
    <property type="entry name" value="SPERACTRCPTR"/>
</dbReference>
<dbReference type="InterPro" id="IPR036772">
    <property type="entry name" value="SRCR-like_dom_sf"/>
</dbReference>
<dbReference type="Ensembl" id="ENSACIT00000025865.1">
    <property type="protein sequence ID" value="ENSACIP00000025204.1"/>
    <property type="gene ID" value="ENSACIG00000019521.1"/>
</dbReference>
<feature type="compositionally biased region" description="Basic and acidic residues" evidence="4">
    <location>
        <begin position="172"/>
        <end position="181"/>
    </location>
</feature>
<dbReference type="GO" id="GO:0016020">
    <property type="term" value="C:membrane"/>
    <property type="evidence" value="ECO:0007669"/>
    <property type="project" value="InterPro"/>
</dbReference>
<dbReference type="PROSITE" id="PS50287">
    <property type="entry name" value="SRCR_2"/>
    <property type="match status" value="1"/>
</dbReference>
<reference evidence="7" key="2">
    <citation type="submission" date="2025-09" db="UniProtKB">
        <authorList>
            <consortium name="Ensembl"/>
        </authorList>
    </citation>
    <scope>IDENTIFICATION</scope>
</reference>
<organism evidence="7 8">
    <name type="scientific">Amphilophus citrinellus</name>
    <name type="common">Midas cichlid</name>
    <name type="synonym">Cichlasoma citrinellum</name>
    <dbReference type="NCBI Taxonomy" id="61819"/>
    <lineage>
        <taxon>Eukaryota</taxon>
        <taxon>Metazoa</taxon>
        <taxon>Chordata</taxon>
        <taxon>Craniata</taxon>
        <taxon>Vertebrata</taxon>
        <taxon>Euteleostomi</taxon>
        <taxon>Actinopterygii</taxon>
        <taxon>Neopterygii</taxon>
        <taxon>Teleostei</taxon>
        <taxon>Neoteleostei</taxon>
        <taxon>Acanthomorphata</taxon>
        <taxon>Ovalentaria</taxon>
        <taxon>Cichlomorphae</taxon>
        <taxon>Cichliformes</taxon>
        <taxon>Cichlidae</taxon>
        <taxon>New World cichlids</taxon>
        <taxon>Cichlasomatinae</taxon>
        <taxon>Heroini</taxon>
        <taxon>Amphilophus</taxon>
    </lineage>
</organism>
<dbReference type="Pfam" id="PF00530">
    <property type="entry name" value="SRCR"/>
    <property type="match status" value="1"/>
</dbReference>
<dbReference type="GeneTree" id="ENSGT00940000168180"/>
<keyword evidence="5" id="KW-0472">Membrane</keyword>
<dbReference type="SMART" id="SM00202">
    <property type="entry name" value="SR"/>
    <property type="match status" value="1"/>
</dbReference>
<feature type="region of interest" description="Disordered" evidence="4">
    <location>
        <begin position="205"/>
        <end position="238"/>
    </location>
</feature>
<dbReference type="PANTHER" id="PTHR48071">
    <property type="entry name" value="SRCR DOMAIN-CONTAINING PROTEIN"/>
    <property type="match status" value="1"/>
</dbReference>
<dbReference type="PANTHER" id="PTHR48071:SF18">
    <property type="entry name" value="DELETED IN MALIGNANT BRAIN TUMORS 1 PROTEIN-RELATED"/>
    <property type="match status" value="1"/>
</dbReference>
<dbReference type="STRING" id="61819.ENSACIP00000025204"/>
<evidence type="ECO:0000256" key="1">
    <source>
        <dbReference type="ARBA" id="ARBA00023157"/>
    </source>
</evidence>
<keyword evidence="8" id="KW-1185">Reference proteome</keyword>
<evidence type="ECO:0000256" key="3">
    <source>
        <dbReference type="PROSITE-ProRule" id="PRU00196"/>
    </source>
</evidence>
<sequence>METSADRTRNQVEYTQSNPLFDMSLSRTDLYSFQPDDLKPVRPRKKWCFKVIVIYLILQTALNAFLLYKVFTLEALLHNPTSEKLTSNHISLDDQNFQTVIQNNSQETKNLRGHLWALESQVKSLCGDEGQLEKLRTGLSLLNTTTHSLEGKLTAISLKPGDRGDTGFPGPKGERGVKGEQGEAGPAGQSGGYLRSPLLLFVPVYTNAGPRGPPGDQGPGAKGDKGEPGTPGKMKKKWRMHPKLQVPGVPGLRGMIGLKGDTGSIGPRGLPGQLYTIQHVLTVRLVPGKNRGRVEVKHNNIWGTVCDDRFDTLDGLVICKMLGFQAVQSTYTASPGSGTILLDELRCTGAEDDIFDCPHSQIGVNDCNHNEDVGVQCI</sequence>
<dbReference type="Gene3D" id="3.10.250.10">
    <property type="entry name" value="SRCR-like domain"/>
    <property type="match status" value="1"/>
</dbReference>
<reference evidence="7" key="1">
    <citation type="submission" date="2025-08" db="UniProtKB">
        <authorList>
            <consortium name="Ensembl"/>
        </authorList>
    </citation>
    <scope>IDENTIFICATION</scope>
</reference>
<proteinExistence type="predicted"/>
<comment type="caution">
    <text evidence="3">Lacks conserved residue(s) required for the propagation of feature annotation.</text>
</comment>
<feature type="disulfide bond" evidence="3">
    <location>
        <begin position="347"/>
        <end position="357"/>
    </location>
</feature>
<evidence type="ECO:0000256" key="5">
    <source>
        <dbReference type="SAM" id="Phobius"/>
    </source>
</evidence>
<evidence type="ECO:0000256" key="2">
    <source>
        <dbReference type="ARBA" id="ARBA00023180"/>
    </source>
</evidence>
<dbReference type="Proteomes" id="UP000261340">
    <property type="component" value="Unplaced"/>
</dbReference>
<dbReference type="InterPro" id="IPR001190">
    <property type="entry name" value="SRCR"/>
</dbReference>
<keyword evidence="5" id="KW-1133">Transmembrane helix</keyword>
<dbReference type="AlphaFoldDB" id="A0A3Q0SK43"/>
<keyword evidence="5" id="KW-0812">Transmembrane</keyword>
<evidence type="ECO:0000259" key="6">
    <source>
        <dbReference type="PROSITE" id="PS50287"/>
    </source>
</evidence>
<evidence type="ECO:0000313" key="7">
    <source>
        <dbReference type="Ensembl" id="ENSACIP00000025204.1"/>
    </source>
</evidence>
<feature type="region of interest" description="Disordered" evidence="4">
    <location>
        <begin position="157"/>
        <end position="192"/>
    </location>
</feature>
<dbReference type="OMA" id="ETGVHNC"/>
<feature type="transmembrane region" description="Helical" evidence="5">
    <location>
        <begin position="47"/>
        <end position="68"/>
    </location>
</feature>